<comment type="caution">
    <text evidence="3">The sequence shown here is derived from an EMBL/GenBank/DDBJ whole genome shotgun (WGS) entry which is preliminary data.</text>
</comment>
<dbReference type="EMBL" id="JAENJH010000001">
    <property type="protein sequence ID" value="MBK1783818.1"/>
    <property type="molecule type" value="Genomic_DNA"/>
</dbReference>
<gene>
    <name evidence="3" type="ORF">JHE00_05705</name>
</gene>
<dbReference type="InterPro" id="IPR050248">
    <property type="entry name" value="Polysacc_deacetylase_ArnD"/>
</dbReference>
<dbReference type="Proteomes" id="UP000635245">
    <property type="component" value="Unassembled WGS sequence"/>
</dbReference>
<proteinExistence type="predicted"/>
<dbReference type="PANTHER" id="PTHR10587">
    <property type="entry name" value="GLYCOSYL TRANSFERASE-RELATED"/>
    <property type="match status" value="1"/>
</dbReference>
<reference evidence="3" key="1">
    <citation type="submission" date="2020-12" db="EMBL/GenBank/DDBJ databases">
        <title>Prauserella sp. ASG 168, a novel actinomycete isolated from cave rock.</title>
        <authorList>
            <person name="Suriyachadkun C."/>
        </authorList>
    </citation>
    <scope>NUCLEOTIDE SEQUENCE</scope>
    <source>
        <strain evidence="3">ASG 168</strain>
    </source>
</reference>
<protein>
    <submittedName>
        <fullName evidence="3">Polysaccharide deacetylase family protein</fullName>
    </submittedName>
</protein>
<dbReference type="InterPro" id="IPR011330">
    <property type="entry name" value="Glyco_hydro/deAcase_b/a-brl"/>
</dbReference>
<dbReference type="InterPro" id="IPR002509">
    <property type="entry name" value="NODB_dom"/>
</dbReference>
<evidence type="ECO:0000313" key="3">
    <source>
        <dbReference type="EMBL" id="MBK1783818.1"/>
    </source>
</evidence>
<feature type="chain" id="PRO_5037896304" evidence="1">
    <location>
        <begin position="26"/>
        <end position="217"/>
    </location>
</feature>
<keyword evidence="1" id="KW-0732">Signal</keyword>
<evidence type="ECO:0000313" key="4">
    <source>
        <dbReference type="Proteomes" id="UP000635245"/>
    </source>
</evidence>
<feature type="domain" description="NodB homology" evidence="2">
    <location>
        <begin position="34"/>
        <end position="212"/>
    </location>
</feature>
<evidence type="ECO:0000259" key="2">
    <source>
        <dbReference type="PROSITE" id="PS51677"/>
    </source>
</evidence>
<accession>A0A934QQW6</accession>
<dbReference type="Gene3D" id="3.20.20.370">
    <property type="entry name" value="Glycoside hydrolase/deacetylase"/>
    <property type="match status" value="1"/>
</dbReference>
<sequence length="217" mass="22967">MTTRNLTRRLLVPLAVLLALSGCSAAASPPTEPKLLHLTFDDGPGRATGAVLDVLADNDAEAVFFALGADLAQHRDVTRRAIAEGNVVANHSWAHADLTRLDPAALDAELDRTTAALRAVGSTSSCVRPPYGSTNDEVDARLDDRGLRSVLWNVDTEDWRRPGASVIAERLVDQASPGAVVLLHDGGGDRSDTVQALRIALPKLAAQGYEFTTVPGC</sequence>
<dbReference type="PROSITE" id="PS51677">
    <property type="entry name" value="NODB"/>
    <property type="match status" value="1"/>
</dbReference>
<dbReference type="Pfam" id="PF01522">
    <property type="entry name" value="Polysacc_deac_1"/>
    <property type="match status" value="1"/>
</dbReference>
<evidence type="ECO:0000256" key="1">
    <source>
        <dbReference type="SAM" id="SignalP"/>
    </source>
</evidence>
<dbReference type="GO" id="GO:0005975">
    <property type="term" value="P:carbohydrate metabolic process"/>
    <property type="evidence" value="ECO:0007669"/>
    <property type="project" value="InterPro"/>
</dbReference>
<name>A0A934QQW6_9PSEU</name>
<dbReference type="RefSeq" id="WP_200315407.1">
    <property type="nucleotide sequence ID" value="NZ_JAENJH010000001.1"/>
</dbReference>
<organism evidence="3 4">
    <name type="scientific">Prauserella cavernicola</name>
    <dbReference type="NCBI Taxonomy" id="2800127"/>
    <lineage>
        <taxon>Bacteria</taxon>
        <taxon>Bacillati</taxon>
        <taxon>Actinomycetota</taxon>
        <taxon>Actinomycetes</taxon>
        <taxon>Pseudonocardiales</taxon>
        <taxon>Pseudonocardiaceae</taxon>
        <taxon>Prauserella</taxon>
    </lineage>
</organism>
<keyword evidence="4" id="KW-1185">Reference proteome</keyword>
<dbReference type="GO" id="GO:0016810">
    <property type="term" value="F:hydrolase activity, acting on carbon-nitrogen (but not peptide) bonds"/>
    <property type="evidence" value="ECO:0007669"/>
    <property type="project" value="InterPro"/>
</dbReference>
<dbReference type="CDD" id="cd10917">
    <property type="entry name" value="CE4_NodB_like_6s_7s"/>
    <property type="match status" value="1"/>
</dbReference>
<dbReference type="SUPFAM" id="SSF88713">
    <property type="entry name" value="Glycoside hydrolase/deacetylase"/>
    <property type="match status" value="1"/>
</dbReference>
<dbReference type="AlphaFoldDB" id="A0A934QQW6"/>
<dbReference type="PROSITE" id="PS51257">
    <property type="entry name" value="PROKAR_LIPOPROTEIN"/>
    <property type="match status" value="1"/>
</dbReference>
<feature type="signal peptide" evidence="1">
    <location>
        <begin position="1"/>
        <end position="25"/>
    </location>
</feature>